<organism evidence="2 3">
    <name type="scientific">Suillus fuscotomentosus</name>
    <dbReference type="NCBI Taxonomy" id="1912939"/>
    <lineage>
        <taxon>Eukaryota</taxon>
        <taxon>Fungi</taxon>
        <taxon>Dikarya</taxon>
        <taxon>Basidiomycota</taxon>
        <taxon>Agaricomycotina</taxon>
        <taxon>Agaricomycetes</taxon>
        <taxon>Agaricomycetidae</taxon>
        <taxon>Boletales</taxon>
        <taxon>Suillineae</taxon>
        <taxon>Suillaceae</taxon>
        <taxon>Suillus</taxon>
    </lineage>
</organism>
<proteinExistence type="predicted"/>
<evidence type="ECO:0000313" key="2">
    <source>
        <dbReference type="EMBL" id="KAG1886872.1"/>
    </source>
</evidence>
<evidence type="ECO:0000256" key="1">
    <source>
        <dbReference type="SAM" id="MobiDB-lite"/>
    </source>
</evidence>
<dbReference type="Proteomes" id="UP001195769">
    <property type="component" value="Unassembled WGS sequence"/>
</dbReference>
<sequence>MATPKLHVFMHEGRIFTSLNVSSLPDTIPPIPRPWNPILESDSSSDNIKDALTTQWAYETRPWFPLIAASPNFGGAVFACLNHSLYSLPIESTPDGRYILRGDVWQEWESLEQKLLWCSQRLAVNMHFPWYGQAPRPPKDYGYLRSHVDARLAKKVALRSRDAFLGISALCTYFIMTRQYRPHNDSPSWTSLLINDPRCPILSAWVMELSRTFVGDLTDAVPRNGMIINSAYSLAWDTDVIMFEHYKVPIWVHWPPDVSGNKVWKRYHPSADDLAGATCATLSELQNNDVWGIQPDSHSWLTQSNDMCDPESSQPAPLSTQPQQDLSHFPLPHKNSGQRHGEDWQAFFARKALQNAKKEEMETPSQRQARLSRQRLAENHSLPGKSSRIWVFEWQPQDDYKDFMLRTHITKARVEEVWGDYNKFTRIFDSFSNQWDLCLALDPTSIPDSDDREDDDDIMPPLPVTSSFEVPPPPPSSFANDVYTYFGSDVSLSSRHTHIEGFVPVLHYHFGYRSTAPTSAPTISFLPANDWIKTARWEQLRKLLGDSSAETGSLTEPQRQCIMKFIACFVNMKESDLNTIPPDLWDLGPLPALQISHPYICISRAQLSQCQYYIIEPRESPNLVVWTLAVLNPVTAVMCLRRDWGSDMKQIALALLQRGIGFRTLQRMSVVPNQRRLLSELRTYTLGHRRPPFNPIYADYIVYEQLRHEFMNCPRARAAFLHGGLIWWLALHSLGFNHLPSVLDGISTEAVPFGELLIGDGGQTYYDDGLLEEEVDFMCGTYCIDLRDGPEIVSWWPRPNAWNALGLNVGFWSARCEDWFQGRLSNLREGVSRMRHSLIKDANGPMTSTQWKRSLKFQPATNKIMRNISAASYDFMTRASSKSSLTPFLIHTYEFGVVWTQT</sequence>
<keyword evidence="3" id="KW-1185">Reference proteome</keyword>
<dbReference type="RefSeq" id="XP_041216713.1">
    <property type="nucleotide sequence ID" value="XM_041368837.1"/>
</dbReference>
<gene>
    <name evidence="2" type="ORF">F5891DRAFT_1200584</name>
</gene>
<feature type="region of interest" description="Disordered" evidence="1">
    <location>
        <begin position="356"/>
        <end position="380"/>
    </location>
</feature>
<protein>
    <submittedName>
        <fullName evidence="2">Uncharacterized protein</fullName>
    </submittedName>
</protein>
<evidence type="ECO:0000313" key="3">
    <source>
        <dbReference type="Proteomes" id="UP001195769"/>
    </source>
</evidence>
<dbReference type="GeneID" id="64663135"/>
<reference evidence="2" key="1">
    <citation type="journal article" date="2020" name="New Phytol.">
        <title>Comparative genomics reveals dynamic genome evolution in host specialist ectomycorrhizal fungi.</title>
        <authorList>
            <person name="Lofgren L.A."/>
            <person name="Nguyen N.H."/>
            <person name="Vilgalys R."/>
            <person name="Ruytinx J."/>
            <person name="Liao H.L."/>
            <person name="Branco S."/>
            <person name="Kuo A."/>
            <person name="LaButti K."/>
            <person name="Lipzen A."/>
            <person name="Andreopoulos W."/>
            <person name="Pangilinan J."/>
            <person name="Riley R."/>
            <person name="Hundley H."/>
            <person name="Na H."/>
            <person name="Barry K."/>
            <person name="Grigoriev I.V."/>
            <person name="Stajich J.E."/>
            <person name="Kennedy P.G."/>
        </authorList>
    </citation>
    <scope>NUCLEOTIDE SEQUENCE</scope>
    <source>
        <strain evidence="2">FC203</strain>
    </source>
</reference>
<comment type="caution">
    <text evidence="2">The sequence shown here is derived from an EMBL/GenBank/DDBJ whole genome shotgun (WGS) entry which is preliminary data.</text>
</comment>
<dbReference type="EMBL" id="JABBWK010000244">
    <property type="protein sequence ID" value="KAG1886872.1"/>
    <property type="molecule type" value="Genomic_DNA"/>
</dbReference>
<name>A0AAD4DNS8_9AGAM</name>
<dbReference type="AlphaFoldDB" id="A0AAD4DNS8"/>
<feature type="compositionally biased region" description="Polar residues" evidence="1">
    <location>
        <begin position="302"/>
        <end position="326"/>
    </location>
</feature>
<accession>A0AAD4DNS8</accession>
<feature type="region of interest" description="Disordered" evidence="1">
    <location>
        <begin position="302"/>
        <end position="340"/>
    </location>
</feature>